<dbReference type="EMBL" id="JBBKZU010000010">
    <property type="protein sequence ID" value="MEJ8813764.1"/>
    <property type="molecule type" value="Genomic_DNA"/>
</dbReference>
<keyword evidence="3" id="KW-1185">Reference proteome</keyword>
<dbReference type="Proteomes" id="UP001365846">
    <property type="component" value="Unassembled WGS sequence"/>
</dbReference>
<keyword evidence="1" id="KW-0812">Transmembrane</keyword>
<keyword evidence="1" id="KW-0472">Membrane</keyword>
<accession>A0ABU8VJC9</accession>
<name>A0ABU8VJC9_9BURK</name>
<protein>
    <recommendedName>
        <fullName evidence="4">Holin-X, holin superfamily III</fullName>
    </recommendedName>
</protein>
<evidence type="ECO:0008006" key="4">
    <source>
        <dbReference type="Google" id="ProtNLM"/>
    </source>
</evidence>
<comment type="caution">
    <text evidence="2">The sequence shown here is derived from an EMBL/GenBank/DDBJ whole genome shotgun (WGS) entry which is preliminary data.</text>
</comment>
<feature type="transmembrane region" description="Helical" evidence="1">
    <location>
        <begin position="72"/>
        <end position="94"/>
    </location>
</feature>
<sequence length="126" mass="13666">MLHPIYSTVLGHPELIADHLANYGALLREEAHEASRSLIARMVAGVLAVVSVMLALGLIGVAVMLGAMHERFHWTLVAVPGAAMLIALLCALYASRQRDLHGFAELRAQVEADIHALHLAGERHEH</sequence>
<proteinExistence type="predicted"/>
<evidence type="ECO:0000313" key="3">
    <source>
        <dbReference type="Proteomes" id="UP001365846"/>
    </source>
</evidence>
<gene>
    <name evidence="2" type="ORF">WKW77_21940</name>
</gene>
<keyword evidence="1" id="KW-1133">Transmembrane helix</keyword>
<evidence type="ECO:0000313" key="2">
    <source>
        <dbReference type="EMBL" id="MEJ8813764.1"/>
    </source>
</evidence>
<dbReference type="RefSeq" id="WP_340358998.1">
    <property type="nucleotide sequence ID" value="NZ_JBBKZU010000010.1"/>
</dbReference>
<evidence type="ECO:0000256" key="1">
    <source>
        <dbReference type="SAM" id="Phobius"/>
    </source>
</evidence>
<feature type="transmembrane region" description="Helical" evidence="1">
    <location>
        <begin position="38"/>
        <end position="66"/>
    </location>
</feature>
<organism evidence="2 3">
    <name type="scientific">Variovorax ureilyticus</name>
    <dbReference type="NCBI Taxonomy" id="1836198"/>
    <lineage>
        <taxon>Bacteria</taxon>
        <taxon>Pseudomonadati</taxon>
        <taxon>Pseudomonadota</taxon>
        <taxon>Betaproteobacteria</taxon>
        <taxon>Burkholderiales</taxon>
        <taxon>Comamonadaceae</taxon>
        <taxon>Variovorax</taxon>
    </lineage>
</organism>
<reference evidence="2 3" key="1">
    <citation type="submission" date="2024-03" db="EMBL/GenBank/DDBJ databases">
        <title>Novel species of the genus Variovorax.</title>
        <authorList>
            <person name="Liu Q."/>
            <person name="Xin Y.-H."/>
        </authorList>
    </citation>
    <scope>NUCLEOTIDE SEQUENCE [LARGE SCALE GENOMIC DNA]</scope>
    <source>
        <strain evidence="2 3">KACC 18899</strain>
    </source>
</reference>